<dbReference type="Proteomes" id="UP000626370">
    <property type="component" value="Unassembled WGS sequence"/>
</dbReference>
<comment type="caution">
    <text evidence="1">The sequence shown here is derived from an EMBL/GenBank/DDBJ whole genome shotgun (WGS) entry which is preliminary data.</text>
</comment>
<dbReference type="RefSeq" id="WP_189377742.1">
    <property type="nucleotide sequence ID" value="NZ_BNAH01000005.1"/>
</dbReference>
<dbReference type="EMBL" id="BNAH01000005">
    <property type="protein sequence ID" value="GHE87389.1"/>
    <property type="molecule type" value="Genomic_DNA"/>
</dbReference>
<proteinExistence type="predicted"/>
<evidence type="ECO:0000313" key="1">
    <source>
        <dbReference type="EMBL" id="GHE87389.1"/>
    </source>
</evidence>
<evidence type="ECO:0000313" key="2">
    <source>
        <dbReference type="Proteomes" id="UP000626370"/>
    </source>
</evidence>
<name>A0ABQ3IKU1_9GAMM</name>
<sequence>MKTEQNPHKLIMVRAEQDKLLTLFAKEIINKNKSRPDIANMHLSEMRHKINSAKIKNNNPIQRTRDSLAAMVGVTSQIKKAAGLV</sequence>
<organism evidence="1 2">
    <name type="scientific">Thalassotalea profundi</name>
    <dbReference type="NCBI Taxonomy" id="2036687"/>
    <lineage>
        <taxon>Bacteria</taxon>
        <taxon>Pseudomonadati</taxon>
        <taxon>Pseudomonadota</taxon>
        <taxon>Gammaproteobacteria</taxon>
        <taxon>Alteromonadales</taxon>
        <taxon>Colwelliaceae</taxon>
        <taxon>Thalassotalea</taxon>
    </lineage>
</organism>
<reference evidence="2" key="1">
    <citation type="journal article" date="2019" name="Int. J. Syst. Evol. Microbiol.">
        <title>The Global Catalogue of Microorganisms (GCM) 10K type strain sequencing project: providing services to taxonomists for standard genome sequencing and annotation.</title>
        <authorList>
            <consortium name="The Broad Institute Genomics Platform"/>
            <consortium name="The Broad Institute Genome Sequencing Center for Infectious Disease"/>
            <person name="Wu L."/>
            <person name="Ma J."/>
        </authorList>
    </citation>
    <scope>NUCLEOTIDE SEQUENCE [LARGE SCALE GENOMIC DNA]</scope>
    <source>
        <strain evidence="2">CGMCC 1.15922</strain>
    </source>
</reference>
<keyword evidence="2" id="KW-1185">Reference proteome</keyword>
<gene>
    <name evidence="1" type="ORF">GCM10011501_16050</name>
</gene>
<accession>A0ABQ3IKU1</accession>
<protein>
    <submittedName>
        <fullName evidence="1">Uncharacterized protein</fullName>
    </submittedName>
</protein>